<feature type="transmembrane region" description="Helical" evidence="1">
    <location>
        <begin position="166"/>
        <end position="190"/>
    </location>
</feature>
<reference evidence="2" key="1">
    <citation type="submission" date="2022-07" db="EMBL/GenBank/DDBJ databases">
        <title>Tahibacter sp., a new gammaproteobacterium isolated from the silt sample collected at pig farm.</title>
        <authorList>
            <person name="Chen H."/>
        </authorList>
    </citation>
    <scope>NUCLEOTIDE SEQUENCE</scope>
    <source>
        <strain evidence="2">P2K</strain>
    </source>
</reference>
<evidence type="ECO:0000313" key="2">
    <source>
        <dbReference type="EMBL" id="MCQ4166946.1"/>
    </source>
</evidence>
<comment type="caution">
    <text evidence="2">The sequence shown here is derived from an EMBL/GenBank/DDBJ whole genome shotgun (WGS) entry which is preliminary data.</text>
</comment>
<dbReference type="Proteomes" id="UP001165498">
    <property type="component" value="Unassembled WGS sequence"/>
</dbReference>
<feature type="transmembrane region" description="Helical" evidence="1">
    <location>
        <begin position="92"/>
        <end position="110"/>
    </location>
</feature>
<dbReference type="InterPro" id="IPR049823">
    <property type="entry name" value="XrtH_assoc"/>
</dbReference>
<proteinExistence type="predicted"/>
<keyword evidence="1" id="KW-0812">Transmembrane</keyword>
<sequence length="217" mass="23448">MKLSPLKRFLLAALAWLPLCFLLWWWVSGLTVKLPVWLAGEALRGLWPDLITSVKQGFDNSGMPVMDVLTSVTVTQTAPDGRIATGFLEPTIRPLLYGYSLPLFFGLCLATPQDEERRWGQLMLGCLAIWLAQAFGLATDALKILALNSGPEGAAAIQAAGLNLNVIALCYQFGYLILPTVVPAALWLALNRRFIESLTGRKFGEPGGGSTGRSAAS</sequence>
<protein>
    <submittedName>
        <fullName evidence="2">Uncharacterized protein</fullName>
    </submittedName>
</protein>
<keyword evidence="3" id="KW-1185">Reference proteome</keyword>
<accession>A0ABT1QXG5</accession>
<dbReference type="EMBL" id="JANFQO010000023">
    <property type="protein sequence ID" value="MCQ4166946.1"/>
    <property type="molecule type" value="Genomic_DNA"/>
</dbReference>
<organism evidence="2 3">
    <name type="scientific">Tahibacter harae</name>
    <dbReference type="NCBI Taxonomy" id="2963937"/>
    <lineage>
        <taxon>Bacteria</taxon>
        <taxon>Pseudomonadati</taxon>
        <taxon>Pseudomonadota</taxon>
        <taxon>Gammaproteobacteria</taxon>
        <taxon>Lysobacterales</taxon>
        <taxon>Rhodanobacteraceae</taxon>
        <taxon>Tahibacter</taxon>
    </lineage>
</organism>
<keyword evidence="1" id="KW-1133">Transmembrane helix</keyword>
<feature type="transmembrane region" description="Helical" evidence="1">
    <location>
        <begin position="122"/>
        <end position="146"/>
    </location>
</feature>
<evidence type="ECO:0000313" key="3">
    <source>
        <dbReference type="Proteomes" id="UP001165498"/>
    </source>
</evidence>
<evidence type="ECO:0000256" key="1">
    <source>
        <dbReference type="SAM" id="Phobius"/>
    </source>
</evidence>
<dbReference type="RefSeq" id="WP_255916135.1">
    <property type="nucleotide sequence ID" value="NZ_JANFQO010000023.1"/>
</dbReference>
<gene>
    <name evidence="2" type="ORF">NM961_19710</name>
</gene>
<name>A0ABT1QXG5_9GAMM</name>
<keyword evidence="1" id="KW-0472">Membrane</keyword>
<dbReference type="NCBIfam" id="NF041730">
    <property type="entry name" value="XrtH_assoc"/>
    <property type="match status" value="1"/>
</dbReference>